<dbReference type="SMART" id="SM00422">
    <property type="entry name" value="HTH_MERR"/>
    <property type="match status" value="1"/>
</dbReference>
<dbReference type="EMBL" id="CADCWL010000001">
    <property type="protein sequence ID" value="CAA9541765.1"/>
    <property type="molecule type" value="Genomic_DNA"/>
</dbReference>
<evidence type="ECO:0000313" key="4">
    <source>
        <dbReference type="EMBL" id="CAA9541765.1"/>
    </source>
</evidence>
<dbReference type="PROSITE" id="PS50937">
    <property type="entry name" value="HTH_MERR_2"/>
    <property type="match status" value="1"/>
</dbReference>
<reference evidence="4" key="1">
    <citation type="submission" date="2020-02" db="EMBL/GenBank/DDBJ databases">
        <authorList>
            <person name="Meier V. D."/>
        </authorList>
    </citation>
    <scope>NUCLEOTIDE SEQUENCE</scope>
    <source>
        <strain evidence="4">AVDCRST_MAG19</strain>
    </source>
</reference>
<accession>A0A6J4U5S3</accession>
<dbReference type="SUPFAM" id="SSF46955">
    <property type="entry name" value="Putative DNA-binding domain"/>
    <property type="match status" value="1"/>
</dbReference>
<dbReference type="InterPro" id="IPR009061">
    <property type="entry name" value="DNA-bd_dom_put_sf"/>
</dbReference>
<sequence>MSGPFRPDVTFSRRDPIEDEPSREPRYVVTAVAVRVGLRVQTLRRYEAIGLIEPETDETGHALYSEADIDRIRRARRLVSDLGVNLAGAAAILHLRQQILTLQRELRLMRERDARR</sequence>
<feature type="region of interest" description="Disordered" evidence="2">
    <location>
        <begin position="1"/>
        <end position="22"/>
    </location>
</feature>
<feature type="domain" description="HTH merR-type" evidence="3">
    <location>
        <begin position="26"/>
        <end position="95"/>
    </location>
</feature>
<protein>
    <recommendedName>
        <fullName evidence="3">HTH merR-type domain-containing protein</fullName>
    </recommendedName>
</protein>
<keyword evidence="1" id="KW-0238">DNA-binding</keyword>
<name>A0A6J4U5S3_9BACT</name>
<dbReference type="PANTHER" id="PTHR30204:SF58">
    <property type="entry name" value="HTH-TYPE TRANSCRIPTIONAL REGULATOR YFMP"/>
    <property type="match status" value="1"/>
</dbReference>
<organism evidence="4">
    <name type="scientific">uncultured Thermomicrobiales bacterium</name>
    <dbReference type="NCBI Taxonomy" id="1645740"/>
    <lineage>
        <taxon>Bacteria</taxon>
        <taxon>Pseudomonadati</taxon>
        <taxon>Thermomicrobiota</taxon>
        <taxon>Thermomicrobia</taxon>
        <taxon>Thermomicrobiales</taxon>
        <taxon>environmental samples</taxon>
    </lineage>
</organism>
<feature type="compositionally biased region" description="Basic and acidic residues" evidence="2">
    <location>
        <begin position="11"/>
        <end position="22"/>
    </location>
</feature>
<gene>
    <name evidence="4" type="ORF">AVDCRST_MAG19-1583</name>
</gene>
<dbReference type="GO" id="GO:0003700">
    <property type="term" value="F:DNA-binding transcription factor activity"/>
    <property type="evidence" value="ECO:0007669"/>
    <property type="project" value="InterPro"/>
</dbReference>
<evidence type="ECO:0000256" key="1">
    <source>
        <dbReference type="ARBA" id="ARBA00023125"/>
    </source>
</evidence>
<dbReference type="InterPro" id="IPR047057">
    <property type="entry name" value="MerR_fam"/>
</dbReference>
<dbReference type="AlphaFoldDB" id="A0A6J4U5S3"/>
<dbReference type="GO" id="GO:0003677">
    <property type="term" value="F:DNA binding"/>
    <property type="evidence" value="ECO:0007669"/>
    <property type="project" value="UniProtKB-KW"/>
</dbReference>
<proteinExistence type="predicted"/>
<evidence type="ECO:0000256" key="2">
    <source>
        <dbReference type="SAM" id="MobiDB-lite"/>
    </source>
</evidence>
<dbReference type="Pfam" id="PF13411">
    <property type="entry name" value="MerR_1"/>
    <property type="match status" value="1"/>
</dbReference>
<dbReference type="InterPro" id="IPR000551">
    <property type="entry name" value="MerR-type_HTH_dom"/>
</dbReference>
<evidence type="ECO:0000259" key="3">
    <source>
        <dbReference type="PROSITE" id="PS50937"/>
    </source>
</evidence>
<dbReference type="Gene3D" id="1.10.1660.10">
    <property type="match status" value="1"/>
</dbReference>
<dbReference type="PANTHER" id="PTHR30204">
    <property type="entry name" value="REDOX-CYCLING DRUG-SENSING TRANSCRIPTIONAL ACTIVATOR SOXR"/>
    <property type="match status" value="1"/>
</dbReference>